<evidence type="ECO:0000259" key="4">
    <source>
        <dbReference type="PROSITE" id="PS51071"/>
    </source>
</evidence>
<dbReference type="Pfam" id="PF01418">
    <property type="entry name" value="HTH_6"/>
    <property type="match status" value="1"/>
</dbReference>
<keyword evidence="3" id="KW-0804">Transcription</keyword>
<dbReference type="PANTHER" id="PTHR30514:SF1">
    <property type="entry name" value="HTH-TYPE TRANSCRIPTIONAL REGULATOR HEXR-RELATED"/>
    <property type="match status" value="1"/>
</dbReference>
<evidence type="ECO:0000259" key="5">
    <source>
        <dbReference type="PROSITE" id="PS51464"/>
    </source>
</evidence>
<keyword evidence="1" id="KW-0805">Transcription regulation</keyword>
<name>A0ABX5QKQ3_9LACO</name>
<feature type="domain" description="SIS" evidence="5">
    <location>
        <begin position="122"/>
        <end position="262"/>
    </location>
</feature>
<dbReference type="InterPro" id="IPR009057">
    <property type="entry name" value="Homeodomain-like_sf"/>
</dbReference>
<sequence>MQNVAENIRSYYEKLHPGEKKIADYVLSHQDSIVDATIQTLSEKIGISTASISRFTRHLGYPNFRDFLIALSASKKTERSDFFTEIEEDDESDQVVKKLFSAGVSALTATAANLKVKDLNKVVDWLVDSAKIGFFGIGGSSIVAFNAYHKFLRTNLNIVSHPDYDIQIMQAAHLTSDDLGIVISHSGRNQDTLLVENKLRENGSKIVAITAFPESPIAKNADIVLNSYSEEVNFREESMSSLVAQITIIDTLFTLVGHRLKQETDQVITSMRKVIEQTRVKK</sequence>
<dbReference type="Gene3D" id="1.10.10.10">
    <property type="entry name" value="Winged helix-like DNA-binding domain superfamily/Winged helix DNA-binding domain"/>
    <property type="match status" value="1"/>
</dbReference>
<dbReference type="PANTHER" id="PTHR30514">
    <property type="entry name" value="GLUCOKINASE"/>
    <property type="match status" value="1"/>
</dbReference>
<gene>
    <name evidence="6" type="ORF">DLJ48_01855</name>
</gene>
<reference evidence="6 7" key="1">
    <citation type="journal article" date="2019" name="Syst. Appl. Microbiol.">
        <title>Oenococcus sicerae sp. nov., isolated from French cider.</title>
        <authorList>
            <person name="Cousin F.J."/>
            <person name="Le Guellec R."/>
            <person name="Chagnot C."/>
            <person name="Goux D."/>
            <person name="Dalmasso M."/>
            <person name="Laplace J.M."/>
            <person name="Cretenet M."/>
        </authorList>
    </citation>
    <scope>NUCLEOTIDE SEQUENCE [LARGE SCALE GENOMIC DNA]</scope>
    <source>
        <strain evidence="6 7">UCMA 15228</strain>
    </source>
</reference>
<evidence type="ECO:0000256" key="2">
    <source>
        <dbReference type="ARBA" id="ARBA00023125"/>
    </source>
</evidence>
<dbReference type="InterPro" id="IPR000281">
    <property type="entry name" value="HTH_RpiR"/>
</dbReference>
<proteinExistence type="predicted"/>
<dbReference type="SUPFAM" id="SSF46689">
    <property type="entry name" value="Homeodomain-like"/>
    <property type="match status" value="1"/>
</dbReference>
<evidence type="ECO:0000313" key="6">
    <source>
        <dbReference type="EMBL" id="QAS69354.1"/>
    </source>
</evidence>
<keyword evidence="2" id="KW-0238">DNA-binding</keyword>
<dbReference type="InterPro" id="IPR036388">
    <property type="entry name" value="WH-like_DNA-bd_sf"/>
</dbReference>
<dbReference type="PROSITE" id="PS51071">
    <property type="entry name" value="HTH_RPIR"/>
    <property type="match status" value="1"/>
</dbReference>
<evidence type="ECO:0000256" key="1">
    <source>
        <dbReference type="ARBA" id="ARBA00023015"/>
    </source>
</evidence>
<protein>
    <submittedName>
        <fullName evidence="6">MurR/RpiR family transcriptional regulator</fullName>
    </submittedName>
</protein>
<dbReference type="InterPro" id="IPR035472">
    <property type="entry name" value="RpiR-like_SIS"/>
</dbReference>
<accession>A0ABX5QKQ3</accession>
<dbReference type="RefSeq" id="WP_128685387.1">
    <property type="nucleotide sequence ID" value="NZ_CP029684.2"/>
</dbReference>
<evidence type="ECO:0000313" key="7">
    <source>
        <dbReference type="Proteomes" id="UP000286907"/>
    </source>
</evidence>
<evidence type="ECO:0000256" key="3">
    <source>
        <dbReference type="ARBA" id="ARBA00023163"/>
    </source>
</evidence>
<dbReference type="CDD" id="cd05013">
    <property type="entry name" value="SIS_RpiR"/>
    <property type="match status" value="1"/>
</dbReference>
<dbReference type="EMBL" id="CP029684">
    <property type="protein sequence ID" value="QAS69354.1"/>
    <property type="molecule type" value="Genomic_DNA"/>
</dbReference>
<dbReference type="Proteomes" id="UP000286907">
    <property type="component" value="Chromosome"/>
</dbReference>
<dbReference type="PROSITE" id="PS51464">
    <property type="entry name" value="SIS"/>
    <property type="match status" value="1"/>
</dbReference>
<dbReference type="InterPro" id="IPR047640">
    <property type="entry name" value="RpiR-like"/>
</dbReference>
<feature type="domain" description="HTH rpiR-type" evidence="4">
    <location>
        <begin position="2"/>
        <end position="78"/>
    </location>
</feature>
<organism evidence="6 7">
    <name type="scientific">Oenococcus sicerae</name>
    <dbReference type="NCBI Taxonomy" id="2203724"/>
    <lineage>
        <taxon>Bacteria</taxon>
        <taxon>Bacillati</taxon>
        <taxon>Bacillota</taxon>
        <taxon>Bacilli</taxon>
        <taxon>Lactobacillales</taxon>
        <taxon>Lactobacillaceae</taxon>
        <taxon>Oenococcus</taxon>
    </lineage>
</organism>
<dbReference type="Pfam" id="PF01380">
    <property type="entry name" value="SIS"/>
    <property type="match status" value="1"/>
</dbReference>
<dbReference type="InterPro" id="IPR001347">
    <property type="entry name" value="SIS_dom"/>
</dbReference>
<dbReference type="Gene3D" id="3.40.50.10490">
    <property type="entry name" value="Glucose-6-phosphate isomerase like protein, domain 1"/>
    <property type="match status" value="1"/>
</dbReference>
<dbReference type="InterPro" id="IPR046348">
    <property type="entry name" value="SIS_dom_sf"/>
</dbReference>
<dbReference type="SUPFAM" id="SSF53697">
    <property type="entry name" value="SIS domain"/>
    <property type="match status" value="1"/>
</dbReference>
<keyword evidence="7" id="KW-1185">Reference proteome</keyword>